<dbReference type="InterPro" id="IPR020904">
    <property type="entry name" value="Sc_DH/Rdtase_CS"/>
</dbReference>
<dbReference type="Gene3D" id="3.40.50.720">
    <property type="entry name" value="NAD(P)-binding Rossmann-like Domain"/>
    <property type="match status" value="1"/>
</dbReference>
<dbReference type="EMBL" id="JBHSLF010000021">
    <property type="protein sequence ID" value="MFC5344549.1"/>
    <property type="molecule type" value="Genomic_DNA"/>
</dbReference>
<dbReference type="Proteomes" id="UP001596152">
    <property type="component" value="Unassembled WGS sequence"/>
</dbReference>
<evidence type="ECO:0000313" key="3">
    <source>
        <dbReference type="EMBL" id="MFC5344549.1"/>
    </source>
</evidence>
<dbReference type="PRINTS" id="PR00081">
    <property type="entry name" value="GDHRDH"/>
</dbReference>
<dbReference type="InterPro" id="IPR036291">
    <property type="entry name" value="NAD(P)-bd_dom_sf"/>
</dbReference>
<evidence type="ECO:0000256" key="1">
    <source>
        <dbReference type="ARBA" id="ARBA00006484"/>
    </source>
</evidence>
<dbReference type="Pfam" id="PF00106">
    <property type="entry name" value="adh_short"/>
    <property type="match status" value="1"/>
</dbReference>
<keyword evidence="2" id="KW-0560">Oxidoreductase</keyword>
<comment type="caution">
    <text evidence="3">The sequence shown here is derived from an EMBL/GenBank/DDBJ whole genome shotgun (WGS) entry which is preliminary data.</text>
</comment>
<keyword evidence="4" id="KW-1185">Reference proteome</keyword>
<sequence>MTSASQNLPLQDRVALVVGASRGIGYEAALALAKAGAHVVAASRTQGALEELDDAIYAATGKHATLVPFDLIDGGGIDRLGGAIFQRFGKLDIWVNAAATLGAQGLTPVSHIDPRGFAKIEKTNFTGTYRLIRSLEPLLRASDAGRVIHLTSSLAREPKAFWGLYAATKAGAEALMLSWADEIENTNVRISVLDPGRMRTQMRAQAFPGEDPETLPHPSEIGPLVVELARGDVVPPQRTSFKDWKAGLPADALI</sequence>
<dbReference type="PANTHER" id="PTHR44196">
    <property type="entry name" value="DEHYDROGENASE/REDUCTASE SDR FAMILY MEMBER 7B"/>
    <property type="match status" value="1"/>
</dbReference>
<organism evidence="3 4">
    <name type="scientific">Brevundimonas staleyi</name>
    <dbReference type="NCBI Taxonomy" id="74326"/>
    <lineage>
        <taxon>Bacteria</taxon>
        <taxon>Pseudomonadati</taxon>
        <taxon>Pseudomonadota</taxon>
        <taxon>Alphaproteobacteria</taxon>
        <taxon>Caulobacterales</taxon>
        <taxon>Caulobacteraceae</taxon>
        <taxon>Brevundimonas</taxon>
    </lineage>
</organism>
<protein>
    <submittedName>
        <fullName evidence="3">SDR family NAD(P)-dependent oxidoreductase</fullName>
    </submittedName>
</protein>
<reference evidence="4" key="1">
    <citation type="journal article" date="2019" name="Int. J. Syst. Evol. Microbiol.">
        <title>The Global Catalogue of Microorganisms (GCM) 10K type strain sequencing project: providing services to taxonomists for standard genome sequencing and annotation.</title>
        <authorList>
            <consortium name="The Broad Institute Genomics Platform"/>
            <consortium name="The Broad Institute Genome Sequencing Center for Infectious Disease"/>
            <person name="Wu L."/>
            <person name="Ma J."/>
        </authorList>
    </citation>
    <scope>NUCLEOTIDE SEQUENCE [LARGE SCALE GENOMIC DNA]</scope>
    <source>
        <strain evidence="4">JCM 12125</strain>
    </source>
</reference>
<dbReference type="RefSeq" id="WP_374036173.1">
    <property type="nucleotide sequence ID" value="NZ_CP169082.1"/>
</dbReference>
<dbReference type="InterPro" id="IPR002347">
    <property type="entry name" value="SDR_fam"/>
</dbReference>
<dbReference type="PROSITE" id="PS00061">
    <property type="entry name" value="ADH_SHORT"/>
    <property type="match status" value="1"/>
</dbReference>
<gene>
    <name evidence="3" type="ORF">ACFPIE_11540</name>
</gene>
<dbReference type="SUPFAM" id="SSF51735">
    <property type="entry name" value="NAD(P)-binding Rossmann-fold domains"/>
    <property type="match status" value="1"/>
</dbReference>
<proteinExistence type="inferred from homology"/>
<evidence type="ECO:0000256" key="2">
    <source>
        <dbReference type="ARBA" id="ARBA00023002"/>
    </source>
</evidence>
<evidence type="ECO:0000313" key="4">
    <source>
        <dbReference type="Proteomes" id="UP001596152"/>
    </source>
</evidence>
<comment type="similarity">
    <text evidence="1">Belongs to the short-chain dehydrogenases/reductases (SDR) family.</text>
</comment>
<accession>A0ABW0FT16</accession>
<name>A0ABW0FT16_9CAUL</name>
<dbReference type="PANTHER" id="PTHR44196:SF4">
    <property type="entry name" value="SHORT CHAIN DEHYDROGENASE"/>
    <property type="match status" value="1"/>
</dbReference>